<feature type="compositionally biased region" description="Polar residues" evidence="9">
    <location>
        <begin position="182"/>
        <end position="192"/>
    </location>
</feature>
<sequence>MSKRDCMAIRSILNNGDDYQSLSPTLSTSDSDTVLDSDKPYECEWSKCGKAFSRRSDLARHRRIHTGERPYRCNWHACGKQFIQRSALTVHYRTHTGERPHICEHPNCNKSFSDSSSLARHRRTHTGKRPYECSYAGCGKTFTRRTTLTRHARAHDPSWKEYNTAFEPRRRSSSPGPHLKCATTTTHYSNAPQSPPTPTDCFKPIGYPRVTQPVTCYGSQLTPILPAIHCLFPLHVESPVHVESHYPSSVVDARFFSFKPQQDVNDICKYGYPASEAQLGMGSEREMLYFNNSLDGLRIH</sequence>
<evidence type="ECO:0000256" key="1">
    <source>
        <dbReference type="ARBA" id="ARBA00004123"/>
    </source>
</evidence>
<dbReference type="FunFam" id="3.30.160.60:FF:002343">
    <property type="entry name" value="Zinc finger protein 33A"/>
    <property type="match status" value="1"/>
</dbReference>
<keyword evidence="5 8" id="KW-0863">Zinc-finger</keyword>
<dbReference type="GO" id="GO:0000981">
    <property type="term" value="F:DNA-binding transcription factor activity, RNA polymerase II-specific"/>
    <property type="evidence" value="ECO:0007669"/>
    <property type="project" value="TreeGrafter"/>
</dbReference>
<dbReference type="SUPFAM" id="SSF57667">
    <property type="entry name" value="beta-beta-alpha zinc fingers"/>
    <property type="match status" value="2"/>
</dbReference>
<dbReference type="Pfam" id="PF00096">
    <property type="entry name" value="zf-C2H2"/>
    <property type="match status" value="4"/>
</dbReference>
<dbReference type="PROSITE" id="PS00028">
    <property type="entry name" value="ZINC_FINGER_C2H2_1"/>
    <property type="match status" value="4"/>
</dbReference>
<reference evidence="11" key="1">
    <citation type="submission" date="2015-07" db="EMBL/GenBank/DDBJ databases">
        <title>Transcriptome Assembly of Anthurium amnicola.</title>
        <authorList>
            <person name="Suzuki J."/>
        </authorList>
    </citation>
    <scope>NUCLEOTIDE SEQUENCE</scope>
</reference>
<proteinExistence type="inferred from homology"/>
<evidence type="ECO:0000256" key="9">
    <source>
        <dbReference type="SAM" id="MobiDB-lite"/>
    </source>
</evidence>
<evidence type="ECO:0000259" key="10">
    <source>
        <dbReference type="PROSITE" id="PS50157"/>
    </source>
</evidence>
<comment type="similarity">
    <text evidence="2">Belongs to the krueppel C2H2-type zinc-finger protein family.</text>
</comment>
<dbReference type="SMART" id="SM00355">
    <property type="entry name" value="ZnF_C2H2"/>
    <property type="match status" value="4"/>
</dbReference>
<keyword evidence="4" id="KW-0677">Repeat</keyword>
<dbReference type="InterPro" id="IPR013087">
    <property type="entry name" value="Znf_C2H2_type"/>
</dbReference>
<keyword evidence="3" id="KW-0479">Metal-binding</keyword>
<keyword evidence="6" id="KW-0862">Zinc</keyword>
<dbReference type="GO" id="GO:0005667">
    <property type="term" value="C:transcription regulator complex"/>
    <property type="evidence" value="ECO:0007669"/>
    <property type="project" value="TreeGrafter"/>
</dbReference>
<gene>
    <name evidence="11" type="primary">ZNF551</name>
    <name evidence="11" type="ORF">g.28412</name>
</gene>
<dbReference type="EMBL" id="GDJX01010167">
    <property type="protein sequence ID" value="JAT57769.1"/>
    <property type="molecule type" value="Transcribed_RNA"/>
</dbReference>
<accession>A0A1D1YT22</accession>
<evidence type="ECO:0000256" key="4">
    <source>
        <dbReference type="ARBA" id="ARBA00022737"/>
    </source>
</evidence>
<dbReference type="AlphaFoldDB" id="A0A1D1YT22"/>
<dbReference type="PANTHER" id="PTHR14003:SF23">
    <property type="entry name" value="ZINC FINGER PROTEIN 143"/>
    <property type="match status" value="1"/>
</dbReference>
<keyword evidence="7" id="KW-0539">Nucleus</keyword>
<evidence type="ECO:0000256" key="5">
    <source>
        <dbReference type="ARBA" id="ARBA00022771"/>
    </source>
</evidence>
<dbReference type="PANTHER" id="PTHR14003">
    <property type="entry name" value="TRANSCRIPTIONAL REPRESSOR PROTEIN YY"/>
    <property type="match status" value="1"/>
</dbReference>
<evidence type="ECO:0000256" key="6">
    <source>
        <dbReference type="ARBA" id="ARBA00022833"/>
    </source>
</evidence>
<dbReference type="FunFam" id="3.30.160.60:FF:000290">
    <property type="entry name" value="Zinc finger protein 697 isoform X1"/>
    <property type="match status" value="1"/>
</dbReference>
<comment type="subcellular location">
    <subcellularLocation>
        <location evidence="1">Nucleus</location>
    </subcellularLocation>
</comment>
<dbReference type="GO" id="GO:0031519">
    <property type="term" value="C:PcG protein complex"/>
    <property type="evidence" value="ECO:0007669"/>
    <property type="project" value="TreeGrafter"/>
</dbReference>
<feature type="domain" description="C2H2-type" evidence="10">
    <location>
        <begin position="101"/>
        <end position="130"/>
    </location>
</feature>
<name>A0A1D1YT22_9ARAE</name>
<evidence type="ECO:0000256" key="3">
    <source>
        <dbReference type="ARBA" id="ARBA00022723"/>
    </source>
</evidence>
<feature type="domain" description="C2H2-type" evidence="10">
    <location>
        <begin position="41"/>
        <end position="70"/>
    </location>
</feature>
<evidence type="ECO:0000256" key="2">
    <source>
        <dbReference type="ARBA" id="ARBA00006991"/>
    </source>
</evidence>
<dbReference type="GO" id="GO:0008270">
    <property type="term" value="F:zinc ion binding"/>
    <property type="evidence" value="ECO:0007669"/>
    <property type="project" value="UniProtKB-KW"/>
</dbReference>
<evidence type="ECO:0000256" key="8">
    <source>
        <dbReference type="PROSITE-ProRule" id="PRU00042"/>
    </source>
</evidence>
<feature type="domain" description="C2H2-type" evidence="10">
    <location>
        <begin position="71"/>
        <end position="100"/>
    </location>
</feature>
<dbReference type="GO" id="GO:0000785">
    <property type="term" value="C:chromatin"/>
    <property type="evidence" value="ECO:0007669"/>
    <property type="project" value="TreeGrafter"/>
</dbReference>
<evidence type="ECO:0000313" key="11">
    <source>
        <dbReference type="EMBL" id="JAT57769.1"/>
    </source>
</evidence>
<feature type="region of interest" description="Disordered" evidence="9">
    <location>
        <begin position="166"/>
        <end position="195"/>
    </location>
</feature>
<evidence type="ECO:0000256" key="7">
    <source>
        <dbReference type="ARBA" id="ARBA00023242"/>
    </source>
</evidence>
<dbReference type="Gene3D" id="3.30.160.60">
    <property type="entry name" value="Classic Zinc Finger"/>
    <property type="match status" value="4"/>
</dbReference>
<dbReference type="FunFam" id="3.30.160.60:FF:000125">
    <property type="entry name" value="Putative zinc finger protein 143"/>
    <property type="match status" value="1"/>
</dbReference>
<protein>
    <submittedName>
        <fullName evidence="11">Zinc finger protein 551</fullName>
    </submittedName>
</protein>
<dbReference type="PROSITE" id="PS50157">
    <property type="entry name" value="ZINC_FINGER_C2H2_2"/>
    <property type="match status" value="4"/>
</dbReference>
<dbReference type="GO" id="GO:0000978">
    <property type="term" value="F:RNA polymerase II cis-regulatory region sequence-specific DNA binding"/>
    <property type="evidence" value="ECO:0007669"/>
    <property type="project" value="TreeGrafter"/>
</dbReference>
<organism evidence="11">
    <name type="scientific">Anthurium amnicola</name>
    <dbReference type="NCBI Taxonomy" id="1678845"/>
    <lineage>
        <taxon>Eukaryota</taxon>
        <taxon>Viridiplantae</taxon>
        <taxon>Streptophyta</taxon>
        <taxon>Embryophyta</taxon>
        <taxon>Tracheophyta</taxon>
        <taxon>Spermatophyta</taxon>
        <taxon>Magnoliopsida</taxon>
        <taxon>Liliopsida</taxon>
        <taxon>Araceae</taxon>
        <taxon>Pothoideae</taxon>
        <taxon>Potheae</taxon>
        <taxon>Anthurium</taxon>
    </lineage>
</organism>
<dbReference type="FunFam" id="3.30.160.60:FF:001498">
    <property type="entry name" value="Zinc finger protein 404"/>
    <property type="match status" value="1"/>
</dbReference>
<dbReference type="InterPro" id="IPR036236">
    <property type="entry name" value="Znf_C2H2_sf"/>
</dbReference>
<feature type="domain" description="C2H2-type" evidence="10">
    <location>
        <begin position="131"/>
        <end position="155"/>
    </location>
</feature>